<feature type="transmembrane region" description="Helical" evidence="2">
    <location>
        <begin position="279"/>
        <end position="300"/>
    </location>
</feature>
<evidence type="ECO:0000259" key="3">
    <source>
        <dbReference type="PROSITE" id="PS50042"/>
    </source>
</evidence>
<organism evidence="4 5">
    <name type="scientific">Durusdinium trenchii</name>
    <dbReference type="NCBI Taxonomy" id="1381693"/>
    <lineage>
        <taxon>Eukaryota</taxon>
        <taxon>Sar</taxon>
        <taxon>Alveolata</taxon>
        <taxon>Dinophyceae</taxon>
        <taxon>Suessiales</taxon>
        <taxon>Symbiodiniaceae</taxon>
        <taxon>Durusdinium</taxon>
    </lineage>
</organism>
<dbReference type="PANTHER" id="PTHR10217">
    <property type="entry name" value="VOLTAGE AND LIGAND GATED POTASSIUM CHANNEL"/>
    <property type="match status" value="1"/>
</dbReference>
<feature type="transmembrane region" description="Helical" evidence="2">
    <location>
        <begin position="468"/>
        <end position="494"/>
    </location>
</feature>
<dbReference type="Proteomes" id="UP001642464">
    <property type="component" value="Unassembled WGS sequence"/>
</dbReference>
<dbReference type="EMBL" id="CAXAMM010039017">
    <property type="protein sequence ID" value="CAK9082982.1"/>
    <property type="molecule type" value="Genomic_DNA"/>
</dbReference>
<dbReference type="InterPro" id="IPR018490">
    <property type="entry name" value="cNMP-bd_dom_sf"/>
</dbReference>
<feature type="transmembrane region" description="Helical" evidence="2">
    <location>
        <begin position="389"/>
        <end position="416"/>
    </location>
</feature>
<reference evidence="4 5" key="1">
    <citation type="submission" date="2024-02" db="EMBL/GenBank/DDBJ databases">
        <authorList>
            <person name="Chen Y."/>
            <person name="Shah S."/>
            <person name="Dougan E. K."/>
            <person name="Thang M."/>
            <person name="Chan C."/>
        </authorList>
    </citation>
    <scope>NUCLEOTIDE SEQUENCE [LARGE SCALE GENOMIC DNA]</scope>
</reference>
<keyword evidence="2" id="KW-0812">Transmembrane</keyword>
<gene>
    <name evidence="4" type="ORF">SCF082_LOCUS39412</name>
</gene>
<evidence type="ECO:0000256" key="1">
    <source>
        <dbReference type="SAM" id="MobiDB-lite"/>
    </source>
</evidence>
<proteinExistence type="predicted"/>
<comment type="caution">
    <text evidence="4">The sequence shown here is derived from an EMBL/GenBank/DDBJ whole genome shotgun (WGS) entry which is preliminary data.</text>
</comment>
<dbReference type="InterPro" id="IPR049232">
    <property type="entry name" value="DUF6829"/>
</dbReference>
<keyword evidence="2" id="KW-1133">Transmembrane helix</keyword>
<feature type="region of interest" description="Disordered" evidence="1">
    <location>
        <begin position="83"/>
        <end position="108"/>
    </location>
</feature>
<dbReference type="Gene3D" id="2.60.120.10">
    <property type="entry name" value="Jelly Rolls"/>
    <property type="match status" value="1"/>
</dbReference>
<evidence type="ECO:0000313" key="5">
    <source>
        <dbReference type="Proteomes" id="UP001642464"/>
    </source>
</evidence>
<dbReference type="Pfam" id="PF20717">
    <property type="entry name" value="DUF6829"/>
    <property type="match status" value="1"/>
</dbReference>
<accession>A0ABP0Q5B7</accession>
<dbReference type="Gene3D" id="1.10.287.70">
    <property type="match status" value="1"/>
</dbReference>
<dbReference type="PROSITE" id="PS50042">
    <property type="entry name" value="CNMP_BINDING_3"/>
    <property type="match status" value="1"/>
</dbReference>
<feature type="transmembrane region" description="Helical" evidence="2">
    <location>
        <begin position="249"/>
        <end position="267"/>
    </location>
</feature>
<evidence type="ECO:0000256" key="2">
    <source>
        <dbReference type="SAM" id="Phobius"/>
    </source>
</evidence>
<dbReference type="SUPFAM" id="SSF81324">
    <property type="entry name" value="Voltage-gated potassium channels"/>
    <property type="match status" value="1"/>
</dbReference>
<sequence length="1216" mass="137371">MAHTGEDEQKMEAEDPAVDPLDAVQTLRAEFDIYAARLREKLVSLEKNLSTQATPLAAASAQQANPAPVGVMKCAKCQQMDASQASHDPYKKDYKSGGADVGGRSHSLTDGSRSMDAFAALRWTSKGSGDMSGALPSATEPPALAEHRISRHQQQVTARTLRRHISVGPIHSLRSDLATDFRLHNRWLQLSMQSDSTQAIAEIRNAAKMKPSAVSARPSLKNVTRSGLAHLFLRSLHPGGQLRMSWDTIGILLLFLDAVLLPVSLAWNWQKDTTGTSSLLLLGLFITGVVFWTLDIVLNFHTSYFDKGILITSQRMICKHYLSTWFFLDLCLVALDYVTAVHTLVDSLTDLSATRFARMLRITRLVRLAKMAKLEGILSEYAASTGRQWAMLVVTLMNTITVTVLIQHMASCLWFGIGQMDENNWISLSEVAYSSPVVQYLHAFRYVMLPVSPPRMDPENLIERGFDILYAGFWVVILGSSITRISFTMIELFAMNESKSKQRREIRRYLRTQEASFQLVSRVMNFVDYKLDKLSLINFDHSLISNTLQTELCVNQRSRYLEAVPIFKVTRDLFPDLFATVCTLLKKMVCETGEEVFVSGSYSTCLYITITGSYIHVEAEKDEAEELTGIQGFEELSLYVENLHHQDSLFARTFAELYYLEGAELVNSLQNSPGCAGMFFEYAREFTTAVQRASAGGKVDRRAQLSIAKRCCKMTRVYQELFPDQKFKFDNIVSSSEELRNFRYDENSPYEGAKRGIAWLLKEGWLEDLEESTLPTQLRSSLPELHPETGCHMIFEQPLDRDRAESSCISILALIANRYEIFTRPQEPSARLRRQQWEQLQEVISWVRPTTDEVHAVLVLLAIRALGKSKFVLCQVPSHNRRPESAVLYLVEHSSNVVPSINQLSEYGLKCTKRTLLLHEAFNFAQLLQGENVPANVLQLQAQVMREGEQAIRFYILFLLGFMSGLEGGSGSRFMTAQRAENVIEAVNMLQHLSYATPAGIYWGYLCARAQALRLPTEKPEDLVLIRLAFLMRVQTDDNCYEELKTAWNRLGDQEKRALTNHFLADGIEETAVVFEFLPDCVANAVKNPVVTLTGLLEILEELLHTLQPALAMNPDLQDAKVIQVDLSDMSEFISVVNNHFVFETCVSRCKIRFAGRRAQLEMTAGNWGRIHEQDSDLQSLSYSVRDLMQRQQYVESHLLKLEKPAAPQQFTTFSI</sequence>
<dbReference type="InterPro" id="IPR014710">
    <property type="entry name" value="RmlC-like_jellyroll"/>
</dbReference>
<dbReference type="InterPro" id="IPR000595">
    <property type="entry name" value="cNMP-bd_dom"/>
</dbReference>
<dbReference type="PANTHER" id="PTHR10217:SF435">
    <property type="entry name" value="POTASSIUM VOLTAGE-GATED CHANNEL PROTEIN EAG"/>
    <property type="match status" value="1"/>
</dbReference>
<name>A0ABP0Q5B7_9DINO</name>
<feature type="transmembrane region" description="Helical" evidence="2">
    <location>
        <begin position="321"/>
        <end position="345"/>
    </location>
</feature>
<dbReference type="InterPro" id="IPR050818">
    <property type="entry name" value="KCNH_animal-type"/>
</dbReference>
<protein>
    <submittedName>
        <fullName evidence="4">Potassium voltage-gated channel protein eag (Ether-a-go-go protein)</fullName>
    </submittedName>
</protein>
<dbReference type="SUPFAM" id="SSF51206">
    <property type="entry name" value="cAMP-binding domain-like"/>
    <property type="match status" value="1"/>
</dbReference>
<evidence type="ECO:0000313" key="4">
    <source>
        <dbReference type="EMBL" id="CAK9082982.1"/>
    </source>
</evidence>
<keyword evidence="5" id="KW-1185">Reference proteome</keyword>
<keyword evidence="2" id="KW-0472">Membrane</keyword>
<feature type="domain" description="Cyclic nucleotide-binding" evidence="3">
    <location>
        <begin position="569"/>
        <end position="661"/>
    </location>
</feature>